<keyword evidence="3" id="KW-0472">Membrane</keyword>
<evidence type="ECO:0000259" key="4">
    <source>
        <dbReference type="Pfam" id="PF01466"/>
    </source>
</evidence>
<reference evidence="7" key="1">
    <citation type="submission" date="2014-03" db="EMBL/GenBank/DDBJ databases">
        <authorList>
            <person name="Aksoy S."/>
            <person name="Warren W."/>
            <person name="Wilson R.K."/>
        </authorList>
    </citation>
    <scope>NUCLEOTIDE SEQUENCE [LARGE SCALE GENOMIC DNA]</scope>
    <source>
        <strain evidence="7">IAEA</strain>
    </source>
</reference>
<evidence type="ECO:0008006" key="8">
    <source>
        <dbReference type="Google" id="ProtNLM"/>
    </source>
</evidence>
<dbReference type="SUPFAM" id="SSF54695">
    <property type="entry name" value="POZ domain"/>
    <property type="match status" value="1"/>
</dbReference>
<dbReference type="EnsemblMetazoa" id="GBRI007309-RA">
    <property type="protein sequence ID" value="GBRI007309-PA"/>
    <property type="gene ID" value="GBRI007309"/>
</dbReference>
<evidence type="ECO:0000256" key="3">
    <source>
        <dbReference type="SAM" id="Phobius"/>
    </source>
</evidence>
<feature type="domain" description="SKP1 component dimerisation" evidence="4">
    <location>
        <begin position="109"/>
        <end position="148"/>
    </location>
</feature>
<dbReference type="InterPro" id="IPR011333">
    <property type="entry name" value="SKP1/BTB/POZ_sf"/>
</dbReference>
<dbReference type="Gene3D" id="3.30.710.10">
    <property type="entry name" value="Potassium Channel Kv1.1, Chain A"/>
    <property type="match status" value="1"/>
</dbReference>
<dbReference type="CDD" id="cd18322">
    <property type="entry name" value="BTB_POZ_SKP1"/>
    <property type="match status" value="1"/>
</dbReference>
<accession>A0A1A9W5U9</accession>
<dbReference type="InterPro" id="IPR016897">
    <property type="entry name" value="SKP1"/>
</dbReference>
<dbReference type="InterPro" id="IPR036296">
    <property type="entry name" value="SKP1-like_dim_sf"/>
</dbReference>
<dbReference type="PANTHER" id="PTHR11165">
    <property type="entry name" value="SKP1"/>
    <property type="match status" value="1"/>
</dbReference>
<organism evidence="6 7">
    <name type="scientific">Glossina brevipalpis</name>
    <dbReference type="NCBI Taxonomy" id="37001"/>
    <lineage>
        <taxon>Eukaryota</taxon>
        <taxon>Metazoa</taxon>
        <taxon>Ecdysozoa</taxon>
        <taxon>Arthropoda</taxon>
        <taxon>Hexapoda</taxon>
        <taxon>Insecta</taxon>
        <taxon>Pterygota</taxon>
        <taxon>Neoptera</taxon>
        <taxon>Endopterygota</taxon>
        <taxon>Diptera</taxon>
        <taxon>Brachycera</taxon>
        <taxon>Muscomorpha</taxon>
        <taxon>Hippoboscoidea</taxon>
        <taxon>Glossinidae</taxon>
        <taxon>Glossina</taxon>
    </lineage>
</organism>
<feature type="transmembrane region" description="Helical" evidence="3">
    <location>
        <begin position="176"/>
        <end position="193"/>
    </location>
</feature>
<dbReference type="SUPFAM" id="SSF81382">
    <property type="entry name" value="Skp1 dimerisation domain-like"/>
    <property type="match status" value="1"/>
</dbReference>
<dbReference type="InterPro" id="IPR016073">
    <property type="entry name" value="Skp1_comp_POZ"/>
</dbReference>
<dbReference type="AlphaFoldDB" id="A0A1A9W5U9"/>
<keyword evidence="7" id="KW-1185">Reference proteome</keyword>
<reference evidence="6" key="2">
    <citation type="submission" date="2020-05" db="UniProtKB">
        <authorList>
            <consortium name="EnsemblMetazoa"/>
        </authorList>
    </citation>
    <scope>IDENTIFICATION</scope>
    <source>
        <strain evidence="6">IAEA</strain>
    </source>
</reference>
<proteinExistence type="inferred from homology"/>
<feature type="domain" description="SKP1 component POZ" evidence="5">
    <location>
        <begin position="3"/>
        <end position="66"/>
    </location>
</feature>
<sequence length="201" mass="22796">MRKIKLQSSEGESFDVDVNIAKCSHTIKTMLEDCGMEDCENVVVPLLNVNSATLRKVIEWAEYHKDDIQPAEEEERIDHISPWDADFLNMDQVALFELILAANYLDITNLFDISCKAVANMMKGKPAKEIRRIFNIKNDFTPAEEEQIPTAVVFAFLGFEIVVLFTFGLVAIDLTAALVGLAFIVPTFLYYIMRMHVLKSL</sequence>
<dbReference type="InterPro" id="IPR001232">
    <property type="entry name" value="SKP1-like"/>
</dbReference>
<dbReference type="InterPro" id="IPR016072">
    <property type="entry name" value="Skp1_comp_dimer"/>
</dbReference>
<keyword evidence="2" id="KW-0833">Ubl conjugation pathway</keyword>
<keyword evidence="3" id="KW-1133">Transmembrane helix</keyword>
<dbReference type="FunFam" id="3.30.710.10:FF:000026">
    <property type="entry name" value="E3 ubiquitin ligase complex SCF subunit"/>
    <property type="match status" value="1"/>
</dbReference>
<keyword evidence="3" id="KW-0812">Transmembrane</keyword>
<dbReference type="GO" id="GO:0006511">
    <property type="term" value="P:ubiquitin-dependent protein catabolic process"/>
    <property type="evidence" value="ECO:0007669"/>
    <property type="project" value="InterPro"/>
</dbReference>
<dbReference type="VEuPathDB" id="VectorBase:GBRI007309"/>
<name>A0A1A9W5U9_9MUSC</name>
<protein>
    <recommendedName>
        <fullName evidence="8">SKP1 component POZ domain-containing protein</fullName>
    </recommendedName>
</protein>
<dbReference type="Pfam" id="PF01466">
    <property type="entry name" value="Skp1"/>
    <property type="match status" value="1"/>
</dbReference>
<evidence type="ECO:0000313" key="7">
    <source>
        <dbReference type="Proteomes" id="UP000091820"/>
    </source>
</evidence>
<evidence type="ECO:0000259" key="5">
    <source>
        <dbReference type="Pfam" id="PF03931"/>
    </source>
</evidence>
<evidence type="ECO:0000256" key="2">
    <source>
        <dbReference type="ARBA" id="ARBA00022786"/>
    </source>
</evidence>
<dbReference type="Pfam" id="PF03931">
    <property type="entry name" value="Skp1_POZ"/>
    <property type="match status" value="1"/>
</dbReference>
<dbReference type="STRING" id="37001.A0A1A9W5U9"/>
<evidence type="ECO:0000256" key="1">
    <source>
        <dbReference type="ARBA" id="ARBA00009993"/>
    </source>
</evidence>
<evidence type="ECO:0000313" key="6">
    <source>
        <dbReference type="EnsemblMetazoa" id="GBRI007309-PA"/>
    </source>
</evidence>
<dbReference type="SMART" id="SM00512">
    <property type="entry name" value="Skp1"/>
    <property type="match status" value="1"/>
</dbReference>
<feature type="transmembrane region" description="Helical" evidence="3">
    <location>
        <begin position="151"/>
        <end position="170"/>
    </location>
</feature>
<dbReference type="Proteomes" id="UP000091820">
    <property type="component" value="Unassembled WGS sequence"/>
</dbReference>
<comment type="similarity">
    <text evidence="1">Belongs to the SKP1 family.</text>
</comment>